<dbReference type="EMBL" id="JAEQMG010000066">
    <property type="protein sequence ID" value="MBK6088546.1"/>
    <property type="molecule type" value="Genomic_DNA"/>
</dbReference>
<dbReference type="GO" id="GO:0051301">
    <property type="term" value="P:cell division"/>
    <property type="evidence" value="ECO:0007669"/>
    <property type="project" value="UniProtKB-KW"/>
</dbReference>
<gene>
    <name evidence="5" type="ORF">JKK62_07760</name>
</gene>
<name>A0A934TZ52_9FIRM</name>
<dbReference type="InterPro" id="IPR002543">
    <property type="entry name" value="FtsK_dom"/>
</dbReference>
<keyword evidence="5" id="KW-0132">Cell division</keyword>
<dbReference type="PANTHER" id="PTHR22683:SF1">
    <property type="entry name" value="TYPE VII SECRETION SYSTEM PROTEIN ESSC"/>
    <property type="match status" value="1"/>
</dbReference>
<keyword evidence="1 3" id="KW-0547">Nucleotide-binding</keyword>
<dbReference type="GO" id="GO:0005524">
    <property type="term" value="F:ATP binding"/>
    <property type="evidence" value="ECO:0007669"/>
    <property type="project" value="UniProtKB-UniRule"/>
</dbReference>
<reference evidence="5" key="1">
    <citation type="submission" date="2021-01" db="EMBL/GenBank/DDBJ databases">
        <title>Genome public.</title>
        <authorList>
            <person name="Liu C."/>
            <person name="Sun Q."/>
        </authorList>
    </citation>
    <scope>NUCLEOTIDE SEQUENCE</scope>
    <source>
        <strain evidence="5">M6</strain>
    </source>
</reference>
<keyword evidence="2 3" id="KW-0067">ATP-binding</keyword>
<dbReference type="PROSITE" id="PS50901">
    <property type="entry name" value="FTSK"/>
    <property type="match status" value="1"/>
</dbReference>
<feature type="binding site" evidence="3">
    <location>
        <begin position="706"/>
        <end position="713"/>
    </location>
    <ligand>
        <name>ATP</name>
        <dbReference type="ChEBI" id="CHEBI:30616"/>
    </ligand>
</feature>
<dbReference type="RefSeq" id="WP_201427441.1">
    <property type="nucleotide sequence ID" value="NZ_JAEQMG010000066.1"/>
</dbReference>
<organism evidence="5 6">
    <name type="scientific">Ruminococcus difficilis</name>
    <dbReference type="NCBI Taxonomy" id="2763069"/>
    <lineage>
        <taxon>Bacteria</taxon>
        <taxon>Bacillati</taxon>
        <taxon>Bacillota</taxon>
        <taxon>Clostridia</taxon>
        <taxon>Eubacteriales</taxon>
        <taxon>Oscillospiraceae</taxon>
        <taxon>Ruminococcus</taxon>
    </lineage>
</organism>
<dbReference type="InterPro" id="IPR027417">
    <property type="entry name" value="P-loop_NTPase"/>
</dbReference>
<sequence length="1055" mass="120388">MKNNELLLTVSFQQDNTELVLLMDKDITLKAMLEALFYGLKQNDRTHFALFKAYARTHRDLMVLYRAINELSFIDVGANADKKLYELGIVTTSCVVIPSSGQVALQRLFPDYRMPSLIDNRRLEYNISTRRIAVAEPSVIDIIPPGEMPGKHKRKFWDIIIPTVISMGALFAGRSLMALFNDNASGFSMIAMLMVTSVSTMATQTYNFFKQGRDNEKSISEWKSNYENYLTRIWNRILDWQKSDINYLRTTYPNMDELFAKTAVLDRAIFARSQNDSDFFKINLGKSSQVQPMFEIKNDKKDEMFYDIGYRIHKDDEDRRIEIILPPKKKNAKQPPQTRDGLLTDLAYNLSTKTFRYLNAEREGELPPLVLDLQNCGALGIIEPQRRYTDNLIEHLVFELAYYHTPEDLQFVFFFDPDDNEARRQEKIRNYRYLPHLNELFEDASQFVFDKQSAGIAFGKLQTIMGERVKKADDDAEKSEKQTKELYTQIVCVVFHDYNIKETGFSKYLPTPPVEGEPYVNENGLTFVFACRHLAQLPRYCGNIIEVTDNTQSHAKVSDRYNVLSRETLNSLSKSGSQTNANVTSDIENLIDYIKFNNEFVFYDKSQSSGIALKKAYSDAYRRLSAIYYRRIAENGNVPSMVTLFEMYGYTPEMVSENKIRDIILENWKKSDVTRDLDVPIGKNEHGLVNLNLYEKADGPHMLVAGTTGSGKSETIITYLIGLCMKYSPTYLNLMLVDMKGGGFSNRLRTLPHCVGVVDDTAGESEGISAFYMLKRFLEVLNAEIKRRKILLNSFGVDTADAYIRAEQVVTRILNGEENEDLLNALNPTQKKRLEEFRANGTRPTSLSHLVLVVDEFTELKRFSSESDDIDFIAEITTIARVGRTLGFHIILVSQNIEGAITEDIRINSKSRICLKVATRTASKEMLDGRPDAASPTMPGNGRAYLLVGTGSKFVYFQSAYTGANKDEKIEPPVSAGLVSSCGSFNSEFYQSSKHNARIRQASRNVNEYDTQLSYAVRTIEAITDANRNESIFRYPRVIFKNPLKAVYPDLTEWR</sequence>
<dbReference type="Gene3D" id="3.40.50.300">
    <property type="entry name" value="P-loop containing nucleotide triphosphate hydrolases"/>
    <property type="match status" value="1"/>
</dbReference>
<feature type="domain" description="FtsK" evidence="4">
    <location>
        <begin position="686"/>
        <end position="924"/>
    </location>
</feature>
<dbReference type="SUPFAM" id="SSF52540">
    <property type="entry name" value="P-loop containing nucleoside triphosphate hydrolases"/>
    <property type="match status" value="1"/>
</dbReference>
<evidence type="ECO:0000313" key="6">
    <source>
        <dbReference type="Proteomes" id="UP000633365"/>
    </source>
</evidence>
<protein>
    <submittedName>
        <fullName evidence="5">Cell division protein FtsK</fullName>
    </submittedName>
</protein>
<keyword evidence="6" id="KW-1185">Reference proteome</keyword>
<proteinExistence type="predicted"/>
<evidence type="ECO:0000259" key="4">
    <source>
        <dbReference type="PROSITE" id="PS50901"/>
    </source>
</evidence>
<dbReference type="Pfam" id="PF01580">
    <property type="entry name" value="FtsK_SpoIIIE"/>
    <property type="match status" value="1"/>
</dbReference>
<evidence type="ECO:0000256" key="3">
    <source>
        <dbReference type="PROSITE-ProRule" id="PRU00289"/>
    </source>
</evidence>
<dbReference type="Proteomes" id="UP000633365">
    <property type="component" value="Unassembled WGS sequence"/>
</dbReference>
<accession>A0A934TZ52</accession>
<evidence type="ECO:0000256" key="1">
    <source>
        <dbReference type="ARBA" id="ARBA00022741"/>
    </source>
</evidence>
<dbReference type="GO" id="GO:0003677">
    <property type="term" value="F:DNA binding"/>
    <property type="evidence" value="ECO:0007669"/>
    <property type="project" value="InterPro"/>
</dbReference>
<evidence type="ECO:0000313" key="5">
    <source>
        <dbReference type="EMBL" id="MBK6088546.1"/>
    </source>
</evidence>
<dbReference type="PANTHER" id="PTHR22683">
    <property type="entry name" value="SPORULATION PROTEIN RELATED"/>
    <property type="match status" value="1"/>
</dbReference>
<dbReference type="AlphaFoldDB" id="A0A934TZ52"/>
<comment type="caution">
    <text evidence="5">The sequence shown here is derived from an EMBL/GenBank/DDBJ whole genome shotgun (WGS) entry which is preliminary data.</text>
</comment>
<evidence type="ECO:0000256" key="2">
    <source>
        <dbReference type="ARBA" id="ARBA00022840"/>
    </source>
</evidence>
<keyword evidence="5" id="KW-0131">Cell cycle</keyword>
<dbReference type="InterPro" id="IPR050206">
    <property type="entry name" value="FtsK/SpoIIIE/SftA"/>
</dbReference>